<dbReference type="InterPro" id="IPR004089">
    <property type="entry name" value="MCPsignal_dom"/>
</dbReference>
<protein>
    <submittedName>
        <fullName evidence="7">Chemotaxis methyl-accepting receptor</fullName>
    </submittedName>
</protein>
<keyword evidence="4" id="KW-0472">Membrane</keyword>
<evidence type="ECO:0000256" key="1">
    <source>
        <dbReference type="ARBA" id="ARBA00023224"/>
    </source>
</evidence>
<dbReference type="OrthoDB" id="1887545at2"/>
<dbReference type="Pfam" id="PF00015">
    <property type="entry name" value="MCPsignal"/>
    <property type="match status" value="1"/>
</dbReference>
<dbReference type="EMBL" id="CGIH01000020">
    <property type="protein sequence ID" value="CFX40168.1"/>
    <property type="molecule type" value="Genomic_DNA"/>
</dbReference>
<dbReference type="Pfam" id="PF00672">
    <property type="entry name" value="HAMP"/>
    <property type="match status" value="1"/>
</dbReference>
<evidence type="ECO:0000259" key="5">
    <source>
        <dbReference type="PROSITE" id="PS50111"/>
    </source>
</evidence>
<organism evidence="7 8">
    <name type="scientific">Syntrophomonas zehnderi OL-4</name>
    <dbReference type="NCBI Taxonomy" id="690567"/>
    <lineage>
        <taxon>Bacteria</taxon>
        <taxon>Bacillati</taxon>
        <taxon>Bacillota</taxon>
        <taxon>Clostridia</taxon>
        <taxon>Eubacteriales</taxon>
        <taxon>Syntrophomonadaceae</taxon>
        <taxon>Syntrophomonas</taxon>
    </lineage>
</organism>
<dbReference type="GO" id="GO:0016020">
    <property type="term" value="C:membrane"/>
    <property type="evidence" value="ECO:0007669"/>
    <property type="project" value="InterPro"/>
</dbReference>
<dbReference type="InterPro" id="IPR003660">
    <property type="entry name" value="HAMP_dom"/>
</dbReference>
<dbReference type="STRING" id="690567.1140"/>
<keyword evidence="4" id="KW-1133">Transmembrane helix</keyword>
<feature type="transmembrane region" description="Helical" evidence="4">
    <location>
        <begin position="191"/>
        <end position="213"/>
    </location>
</feature>
<evidence type="ECO:0000259" key="6">
    <source>
        <dbReference type="PROSITE" id="PS50885"/>
    </source>
</evidence>
<evidence type="ECO:0000256" key="3">
    <source>
        <dbReference type="PROSITE-ProRule" id="PRU00284"/>
    </source>
</evidence>
<evidence type="ECO:0000256" key="4">
    <source>
        <dbReference type="SAM" id="Phobius"/>
    </source>
</evidence>
<dbReference type="InterPro" id="IPR004090">
    <property type="entry name" value="Chemotax_Me-accpt_rcpt"/>
</dbReference>
<keyword evidence="1 3" id="KW-0807">Transducer</keyword>
<feature type="transmembrane region" description="Helical" evidence="4">
    <location>
        <begin position="13"/>
        <end position="32"/>
    </location>
</feature>
<dbReference type="Gene3D" id="1.10.287.950">
    <property type="entry name" value="Methyl-accepting chemotaxis protein"/>
    <property type="match status" value="1"/>
</dbReference>
<sequence length="572" mass="62436">MKWFDNLRLKTKLMLGFGLVSLFLIIIGIIGVTSTQKIGNAIDDMYNQSVVPLGLLTNLTDEIMSARGDLWQALADPNEAQEAMQKMQERFTAADKNLKSLEGQKMTPREKELFGTFKKEYSEYVAWCTEIEGLITAQRFEEAEELVIAGDLEQGKAIRSTLREFVQEQTTASNTLKDHNLQLAKKSTIQISVIAIIALLLSILCGLFIASMVTKAISLVVLRAETMANGDFSTELRHDFLERRDEMGDLGRAFSDMLHKVSDMIRSVQVASSEVASASEELHAAGQNIAASVQEISASTEEISAGMQEVSSSTEEVNASAEEISSALTEVNDEAQNGLSNAREVEKQALGVQKRAEQAQQTTIGMYEDIKQKLVQAIEDARVVDKISGLALDIAGIADQTNLLALNAAIEAARAGEQGRGFAVVAEEVRKLAEDSSATVEEIQDLTKQVHDSIGVLITQSNGLLDFINQDVVNGYSLMVEMGKEYKESSDTTAEQSAQISQHVKQIMDSMNQISRAIEATAATMEQSAAGTQEIARGSQIAAQIAEEINDASRQLAENAEKLNLQIKQFKV</sequence>
<name>A0A0E4GAQ3_9FIRM</name>
<dbReference type="SMART" id="SM00304">
    <property type="entry name" value="HAMP"/>
    <property type="match status" value="1"/>
</dbReference>
<evidence type="ECO:0000313" key="7">
    <source>
        <dbReference type="EMBL" id="CFX40168.1"/>
    </source>
</evidence>
<dbReference type="CDD" id="cd06225">
    <property type="entry name" value="HAMP"/>
    <property type="match status" value="1"/>
</dbReference>
<dbReference type="SMART" id="SM00283">
    <property type="entry name" value="MA"/>
    <property type="match status" value="1"/>
</dbReference>
<dbReference type="PROSITE" id="PS50111">
    <property type="entry name" value="CHEMOTAXIS_TRANSDUC_2"/>
    <property type="match status" value="1"/>
</dbReference>
<reference evidence="7 8" key="1">
    <citation type="submission" date="2015-03" db="EMBL/GenBank/DDBJ databases">
        <authorList>
            <person name="Murphy D."/>
        </authorList>
    </citation>
    <scope>NUCLEOTIDE SEQUENCE [LARGE SCALE GENOMIC DNA]</scope>
    <source>
        <strain evidence="7 8">OL-4</strain>
    </source>
</reference>
<evidence type="ECO:0000313" key="8">
    <source>
        <dbReference type="Proteomes" id="UP000045545"/>
    </source>
</evidence>
<dbReference type="PROSITE" id="PS50885">
    <property type="entry name" value="HAMP"/>
    <property type="match status" value="1"/>
</dbReference>
<keyword evidence="4" id="KW-0812">Transmembrane</keyword>
<evidence type="ECO:0000256" key="2">
    <source>
        <dbReference type="ARBA" id="ARBA00029447"/>
    </source>
</evidence>
<feature type="domain" description="Methyl-accepting transducer" evidence="5">
    <location>
        <begin position="278"/>
        <end position="536"/>
    </location>
</feature>
<keyword evidence="8" id="KW-1185">Reference proteome</keyword>
<dbReference type="InterPro" id="IPR024478">
    <property type="entry name" value="HlyB_4HB_MCP"/>
</dbReference>
<dbReference type="Pfam" id="PF12729">
    <property type="entry name" value="4HB_MCP_1"/>
    <property type="match status" value="1"/>
</dbReference>
<dbReference type="GO" id="GO:0007165">
    <property type="term" value="P:signal transduction"/>
    <property type="evidence" value="ECO:0007669"/>
    <property type="project" value="UniProtKB-KW"/>
</dbReference>
<proteinExistence type="inferred from homology"/>
<comment type="similarity">
    <text evidence="2">Belongs to the methyl-accepting chemotaxis (MCP) protein family.</text>
</comment>
<dbReference type="SUPFAM" id="SSF58104">
    <property type="entry name" value="Methyl-accepting chemotaxis protein (MCP) signaling domain"/>
    <property type="match status" value="1"/>
</dbReference>
<dbReference type="GO" id="GO:0004888">
    <property type="term" value="F:transmembrane signaling receptor activity"/>
    <property type="evidence" value="ECO:0007669"/>
    <property type="project" value="InterPro"/>
</dbReference>
<dbReference type="Proteomes" id="UP000045545">
    <property type="component" value="Unassembled WGS sequence"/>
</dbReference>
<keyword evidence="7" id="KW-0675">Receptor</keyword>
<dbReference type="RefSeq" id="WP_052729616.1">
    <property type="nucleotide sequence ID" value="NZ_CGIH01000020.1"/>
</dbReference>
<dbReference type="PANTHER" id="PTHR32089">
    <property type="entry name" value="METHYL-ACCEPTING CHEMOTAXIS PROTEIN MCPB"/>
    <property type="match status" value="1"/>
</dbReference>
<dbReference type="GO" id="GO:0006935">
    <property type="term" value="P:chemotaxis"/>
    <property type="evidence" value="ECO:0007669"/>
    <property type="project" value="InterPro"/>
</dbReference>
<dbReference type="AlphaFoldDB" id="A0A0E4GAQ3"/>
<accession>A0A0E4GAQ3</accession>
<dbReference type="PANTHER" id="PTHR32089:SF112">
    <property type="entry name" value="LYSOZYME-LIKE PROTEIN-RELATED"/>
    <property type="match status" value="1"/>
</dbReference>
<dbReference type="PRINTS" id="PR00260">
    <property type="entry name" value="CHEMTRNSDUCR"/>
</dbReference>
<feature type="domain" description="HAMP" evidence="6">
    <location>
        <begin position="211"/>
        <end position="266"/>
    </location>
</feature>
<gene>
    <name evidence="7" type="ORF">1140</name>
</gene>